<accession>A0A1X2FC65</accession>
<proteinExistence type="predicted"/>
<dbReference type="InterPro" id="IPR029063">
    <property type="entry name" value="SAM-dependent_MTases_sf"/>
</dbReference>
<evidence type="ECO:0000256" key="1">
    <source>
        <dbReference type="ARBA" id="ARBA00022679"/>
    </source>
</evidence>
<dbReference type="AlphaFoldDB" id="A0A1X2FC65"/>
<dbReference type="Proteomes" id="UP000193317">
    <property type="component" value="Unassembled WGS sequence"/>
</dbReference>
<keyword evidence="1" id="KW-0808">Transferase</keyword>
<evidence type="ECO:0008006" key="4">
    <source>
        <dbReference type="Google" id="ProtNLM"/>
    </source>
</evidence>
<dbReference type="SUPFAM" id="SSF53335">
    <property type="entry name" value="S-adenosyl-L-methionine-dependent methyltransferases"/>
    <property type="match status" value="1"/>
</dbReference>
<dbReference type="RefSeq" id="WP_169726704.1">
    <property type="nucleotide sequence ID" value="NZ_JACKRU010000591.1"/>
</dbReference>
<name>A0A1X2FC65_MYCSZ</name>
<dbReference type="CDD" id="cd02440">
    <property type="entry name" value="AdoMet_MTases"/>
    <property type="match status" value="1"/>
</dbReference>
<comment type="caution">
    <text evidence="2">The sequence shown here is derived from an EMBL/GenBank/DDBJ whole genome shotgun (WGS) entry which is preliminary data.</text>
</comment>
<evidence type="ECO:0000313" key="2">
    <source>
        <dbReference type="EMBL" id="ORX16032.1"/>
    </source>
</evidence>
<dbReference type="Pfam" id="PF13489">
    <property type="entry name" value="Methyltransf_23"/>
    <property type="match status" value="1"/>
</dbReference>
<reference evidence="2 3" key="1">
    <citation type="submission" date="2016-01" db="EMBL/GenBank/DDBJ databases">
        <title>The new phylogeny of the genus Mycobacterium.</title>
        <authorList>
            <person name="Tarcisio F."/>
            <person name="Conor M."/>
            <person name="Antonella G."/>
            <person name="Elisabetta G."/>
            <person name="Giulia F.S."/>
            <person name="Sara T."/>
            <person name="Anna F."/>
            <person name="Clotilde B."/>
            <person name="Roberto B."/>
            <person name="Veronica D.S."/>
            <person name="Fabio R."/>
            <person name="Monica P."/>
            <person name="Olivier J."/>
            <person name="Enrico T."/>
            <person name="Nicola S."/>
        </authorList>
    </citation>
    <scope>NUCLEOTIDE SEQUENCE [LARGE SCALE GENOMIC DNA]</scope>
    <source>
        <strain evidence="2 3">DSM 44166</strain>
    </source>
</reference>
<evidence type="ECO:0000313" key="3">
    <source>
        <dbReference type="Proteomes" id="UP000193317"/>
    </source>
</evidence>
<sequence>MTQHDNQSGGYFFSDHEADTELARLRLIEQFNDPSTLRHLDGIGVAEGWRCLEVGAGAGSVVRWLSQRVGTAGKVVAADLDVRFLGEIGAQNVEVRRCDITQDSIEPSSYDLVHARNLLTHLPDPKAALQRLYAAVRPGGWLMVEDVDNGTVESADPGHPLAASFDLCAQARIKFLLAAGVMDLRYGRTIALHMGQLNLIDMGNEGVAMVGPGHSPMSQLMARSFRPVDDAMVANGVVGQSEAADAQRALEDPSFLYRGGLIVAVWGRKPPD</sequence>
<dbReference type="Gene3D" id="3.40.50.150">
    <property type="entry name" value="Vaccinia Virus protein VP39"/>
    <property type="match status" value="1"/>
</dbReference>
<gene>
    <name evidence="2" type="ORF">AWC27_18715</name>
</gene>
<keyword evidence="3" id="KW-1185">Reference proteome</keyword>
<dbReference type="GO" id="GO:0016740">
    <property type="term" value="F:transferase activity"/>
    <property type="evidence" value="ECO:0007669"/>
    <property type="project" value="UniProtKB-KW"/>
</dbReference>
<dbReference type="EMBL" id="LQPW01000015">
    <property type="protein sequence ID" value="ORX16032.1"/>
    <property type="molecule type" value="Genomic_DNA"/>
</dbReference>
<protein>
    <recommendedName>
        <fullName evidence="4">Methyltransferase type 11 domain-containing protein</fullName>
    </recommendedName>
</protein>
<dbReference type="PANTHER" id="PTHR43861:SF3">
    <property type="entry name" value="PUTATIVE (AFU_ORTHOLOGUE AFUA_2G14390)-RELATED"/>
    <property type="match status" value="1"/>
</dbReference>
<dbReference type="PANTHER" id="PTHR43861">
    <property type="entry name" value="TRANS-ACONITATE 2-METHYLTRANSFERASE-RELATED"/>
    <property type="match status" value="1"/>
</dbReference>
<organism evidence="2 3">
    <name type="scientific">Mycobacterium szulgai</name>
    <dbReference type="NCBI Taxonomy" id="1787"/>
    <lineage>
        <taxon>Bacteria</taxon>
        <taxon>Bacillati</taxon>
        <taxon>Actinomycetota</taxon>
        <taxon>Actinomycetes</taxon>
        <taxon>Mycobacteriales</taxon>
        <taxon>Mycobacteriaceae</taxon>
        <taxon>Mycobacterium</taxon>
    </lineage>
</organism>